<dbReference type="PANTHER" id="PTHR44591:SF3">
    <property type="entry name" value="RESPONSE REGULATORY DOMAIN-CONTAINING PROTEIN"/>
    <property type="match status" value="1"/>
</dbReference>
<dbReference type="AlphaFoldDB" id="A0A1H2SB98"/>
<keyword evidence="5" id="KW-1185">Reference proteome</keyword>
<dbReference type="RefSeq" id="WP_092679638.1">
    <property type="nucleotide sequence ID" value="NZ_FNMZ01000001.1"/>
</dbReference>
<dbReference type="InterPro" id="IPR011006">
    <property type="entry name" value="CheY-like_superfamily"/>
</dbReference>
<dbReference type="OrthoDB" id="7874292at2"/>
<feature type="domain" description="Response regulatory" evidence="3">
    <location>
        <begin position="2"/>
        <end position="117"/>
    </location>
</feature>
<protein>
    <submittedName>
        <fullName evidence="4">Response regulator receiver domain-containing protein</fullName>
    </submittedName>
</protein>
<dbReference type="Pfam" id="PF00072">
    <property type="entry name" value="Response_reg"/>
    <property type="match status" value="1"/>
</dbReference>
<dbReference type="EMBL" id="FNMZ01000001">
    <property type="protein sequence ID" value="SDW28933.1"/>
    <property type="molecule type" value="Genomic_DNA"/>
</dbReference>
<feature type="modified residue" description="4-aspartylphosphate" evidence="2">
    <location>
        <position position="51"/>
    </location>
</feature>
<accession>A0A1H2SB98</accession>
<dbReference type="SUPFAM" id="SSF52172">
    <property type="entry name" value="CheY-like"/>
    <property type="match status" value="1"/>
</dbReference>
<evidence type="ECO:0000256" key="2">
    <source>
        <dbReference type="PROSITE-ProRule" id="PRU00169"/>
    </source>
</evidence>
<dbReference type="SMART" id="SM00448">
    <property type="entry name" value="REC"/>
    <property type="match status" value="1"/>
</dbReference>
<name>A0A1H2SB98_9RHOB</name>
<evidence type="ECO:0000259" key="3">
    <source>
        <dbReference type="PROSITE" id="PS50110"/>
    </source>
</evidence>
<proteinExistence type="predicted"/>
<sequence length="129" mass="14002">MRCLIVEDDQLVAERWRQVLGDLGMETTLAYSQAEGELSLNSERFGLMLADLGLPDGDGLDLIALAATRDPSLPVVVVSGRTNLALSDLFSRNDNVTAFFHKSENFEEVAALVDHYRLRSASPGGPPLA</sequence>
<gene>
    <name evidence="4" type="ORF">SAMN05444336_101610</name>
</gene>
<evidence type="ECO:0000313" key="5">
    <source>
        <dbReference type="Proteomes" id="UP000199118"/>
    </source>
</evidence>
<dbReference type="InterPro" id="IPR001789">
    <property type="entry name" value="Sig_transdc_resp-reg_receiver"/>
</dbReference>
<dbReference type="PANTHER" id="PTHR44591">
    <property type="entry name" value="STRESS RESPONSE REGULATOR PROTEIN 1"/>
    <property type="match status" value="1"/>
</dbReference>
<dbReference type="PROSITE" id="PS50110">
    <property type="entry name" value="RESPONSE_REGULATORY"/>
    <property type="match status" value="1"/>
</dbReference>
<evidence type="ECO:0000313" key="4">
    <source>
        <dbReference type="EMBL" id="SDW28933.1"/>
    </source>
</evidence>
<dbReference type="InterPro" id="IPR050595">
    <property type="entry name" value="Bact_response_regulator"/>
</dbReference>
<dbReference type="Proteomes" id="UP000199118">
    <property type="component" value="Unassembled WGS sequence"/>
</dbReference>
<reference evidence="4 5" key="1">
    <citation type="submission" date="2016-10" db="EMBL/GenBank/DDBJ databases">
        <authorList>
            <person name="de Groot N.N."/>
        </authorList>
    </citation>
    <scope>NUCLEOTIDE SEQUENCE [LARGE SCALE GENOMIC DNA]</scope>
    <source>
        <strain evidence="4 5">DSM 17890</strain>
    </source>
</reference>
<dbReference type="GO" id="GO:0000160">
    <property type="term" value="P:phosphorelay signal transduction system"/>
    <property type="evidence" value="ECO:0007669"/>
    <property type="project" value="InterPro"/>
</dbReference>
<dbReference type="CDD" id="cd00156">
    <property type="entry name" value="REC"/>
    <property type="match status" value="1"/>
</dbReference>
<keyword evidence="1 2" id="KW-0597">Phosphoprotein</keyword>
<evidence type="ECO:0000256" key="1">
    <source>
        <dbReference type="ARBA" id="ARBA00022553"/>
    </source>
</evidence>
<dbReference type="STRING" id="356660.SAMN05444336_101610"/>
<dbReference type="Gene3D" id="3.40.50.2300">
    <property type="match status" value="1"/>
</dbReference>
<organism evidence="4 5">
    <name type="scientific">Albimonas donghaensis</name>
    <dbReference type="NCBI Taxonomy" id="356660"/>
    <lineage>
        <taxon>Bacteria</taxon>
        <taxon>Pseudomonadati</taxon>
        <taxon>Pseudomonadota</taxon>
        <taxon>Alphaproteobacteria</taxon>
        <taxon>Rhodobacterales</taxon>
        <taxon>Paracoccaceae</taxon>
        <taxon>Albimonas</taxon>
    </lineage>
</organism>